<name>A0A345M825_9CAUD</name>
<proteinExistence type="predicted"/>
<accession>A0A345M825</accession>
<sequence length="128" mass="14100">MSIEDDIAKEIAGEAEAEAASGKSWKRIAAEAAWKFSKEKGYPAFRAGVKYLYAHGKDLKNKPMKTGEKKASALRVGDVTVLGQVSEAKRDPIEKNVYQISFISSTGIKIEKVPANKKFGVVERRQVK</sequence>
<reference evidence="1 2" key="1">
    <citation type="submission" date="2018-07" db="EMBL/GenBank/DDBJ databases">
        <authorList>
            <person name="Boyd E.M."/>
            <person name="Barkley D.B."/>
            <person name="Naeem H."/>
            <person name="Vanhorne R."/>
            <person name="Nayek S."/>
            <person name="Layton S.R."/>
            <person name="Hughes L.E."/>
            <person name="Garlena R.A."/>
            <person name="Russell D.A."/>
            <person name="Pope W.H."/>
            <person name="Jacobs-Sera D."/>
            <person name="Hatfull G.F."/>
        </authorList>
    </citation>
    <scope>NUCLEOTIDE SEQUENCE [LARGE SCALE GENOMIC DNA]</scope>
</reference>
<gene>
    <name evidence="1" type="primary">162</name>
    <name evidence="1" type="ORF">SEA_STARBOW_162</name>
</gene>
<evidence type="ECO:0000313" key="2">
    <source>
        <dbReference type="Proteomes" id="UP000259040"/>
    </source>
</evidence>
<evidence type="ECO:0000313" key="1">
    <source>
        <dbReference type="EMBL" id="AXH66646.1"/>
    </source>
</evidence>
<protein>
    <submittedName>
        <fullName evidence="1">Uncharacterized protein</fullName>
    </submittedName>
</protein>
<dbReference type="EMBL" id="MH576964">
    <property type="protein sequence ID" value="AXH66646.1"/>
    <property type="molecule type" value="Genomic_DNA"/>
</dbReference>
<organism evidence="1 2">
    <name type="scientific">Streptomyces phage Starbow</name>
    <dbReference type="NCBI Taxonomy" id="2283266"/>
    <lineage>
        <taxon>Viruses</taxon>
        <taxon>Duplodnaviria</taxon>
        <taxon>Heunggongvirae</taxon>
        <taxon>Uroviricota</taxon>
        <taxon>Caudoviricetes</taxon>
        <taxon>Stanwilliamsviridae</taxon>
        <taxon>Boydwoodruffvirinae</taxon>
        <taxon>Karimacvirus</taxon>
        <taxon>Karimacvirus karimac</taxon>
        <taxon>Streptomyces virus Karimac</taxon>
    </lineage>
</organism>
<dbReference type="Proteomes" id="UP000259040">
    <property type="component" value="Segment"/>
</dbReference>